<name>A9SHA0_PHYPA</name>
<dbReference type="EnsemblPlants" id="Pp3c14_10060V3.1">
    <property type="protein sequence ID" value="PAC:32962283.CDS.1"/>
    <property type="gene ID" value="Pp3c14_10060"/>
</dbReference>
<evidence type="ECO:0000313" key="2">
    <source>
        <dbReference type="EMBL" id="PNR40892.1"/>
    </source>
</evidence>
<dbReference type="GO" id="GO:0007165">
    <property type="term" value="P:signal transduction"/>
    <property type="evidence" value="ECO:0000318"/>
    <property type="project" value="GO_Central"/>
</dbReference>
<dbReference type="InterPro" id="IPR051681">
    <property type="entry name" value="Ser/Thr_Kinases-Pseudokinases"/>
</dbReference>
<dbReference type="STRING" id="3218.A9SHA0"/>
<gene>
    <name evidence="3" type="primary">LOC112291257</name>
    <name evidence="2" type="ORF">PHYPA_018295</name>
</gene>
<dbReference type="RefSeq" id="XP_024394176.1">
    <property type="nucleotide sequence ID" value="XM_024538408.2"/>
</dbReference>
<evidence type="ECO:0000259" key="1">
    <source>
        <dbReference type="PROSITE" id="PS50011"/>
    </source>
</evidence>
<organism evidence="2">
    <name type="scientific">Physcomitrium patens</name>
    <name type="common">Spreading-leaved earth moss</name>
    <name type="synonym">Physcomitrella patens</name>
    <dbReference type="NCBI Taxonomy" id="3218"/>
    <lineage>
        <taxon>Eukaryota</taxon>
        <taxon>Viridiplantae</taxon>
        <taxon>Streptophyta</taxon>
        <taxon>Embryophyta</taxon>
        <taxon>Bryophyta</taxon>
        <taxon>Bryophytina</taxon>
        <taxon>Bryopsida</taxon>
        <taxon>Funariidae</taxon>
        <taxon>Funariales</taxon>
        <taxon>Funariaceae</taxon>
        <taxon>Physcomitrium</taxon>
    </lineage>
</organism>
<dbReference type="InterPro" id="IPR000719">
    <property type="entry name" value="Prot_kinase_dom"/>
</dbReference>
<dbReference type="InterPro" id="IPR011009">
    <property type="entry name" value="Kinase-like_dom_sf"/>
</dbReference>
<dbReference type="EMBL" id="ABEU02000014">
    <property type="protein sequence ID" value="PNR40892.1"/>
    <property type="molecule type" value="Genomic_DNA"/>
</dbReference>
<evidence type="ECO:0000313" key="4">
    <source>
        <dbReference type="Proteomes" id="UP000006727"/>
    </source>
</evidence>
<dbReference type="Gramene" id="Pp3c14_10060V3.2">
    <property type="protein sequence ID" value="PAC:32962284.CDS.1"/>
    <property type="gene ID" value="Pp3c14_10060"/>
</dbReference>
<dbReference type="GO" id="GO:0005524">
    <property type="term" value="F:ATP binding"/>
    <property type="evidence" value="ECO:0007669"/>
    <property type="project" value="InterPro"/>
</dbReference>
<dbReference type="Gramene" id="Pp3c14_10060V3.1">
    <property type="protein sequence ID" value="PAC:32962283.CDS.1"/>
    <property type="gene ID" value="Pp3c14_10060"/>
</dbReference>
<protein>
    <recommendedName>
        <fullName evidence="1">Protein kinase domain-containing protein</fullName>
    </recommendedName>
</protein>
<dbReference type="PANTHER" id="PTHR44329">
    <property type="entry name" value="SERINE/THREONINE-PROTEIN KINASE TNNI3K-RELATED"/>
    <property type="match status" value="1"/>
</dbReference>
<dbReference type="PROSITE" id="PS50011">
    <property type="entry name" value="PROTEIN_KINASE_DOM"/>
    <property type="match status" value="1"/>
</dbReference>
<dbReference type="InterPro" id="IPR001245">
    <property type="entry name" value="Ser-Thr/Tyr_kinase_cat_dom"/>
</dbReference>
<dbReference type="OrthoDB" id="26722at2759"/>
<dbReference type="PANTHER" id="PTHR44329:SF260">
    <property type="entry name" value="PROTEIN KINASE DOMAIN-CONTAINING PROTEIN"/>
    <property type="match status" value="1"/>
</dbReference>
<dbReference type="HOGENOM" id="CLU_772510_0_0_1"/>
<dbReference type="PaxDb" id="3218-PP1S79_17V6.1"/>
<dbReference type="SMART" id="SM00220">
    <property type="entry name" value="S_TKc"/>
    <property type="match status" value="1"/>
</dbReference>
<dbReference type="GO" id="GO:0004672">
    <property type="term" value="F:protein kinase activity"/>
    <property type="evidence" value="ECO:0000318"/>
    <property type="project" value="GO_Central"/>
</dbReference>
<dbReference type="EnsemblPlants" id="Pp3c14_10060V3.2">
    <property type="protein sequence ID" value="PAC:32962284.CDS.1"/>
    <property type="gene ID" value="Pp3c14_10060"/>
</dbReference>
<dbReference type="GO" id="GO:0005737">
    <property type="term" value="C:cytoplasm"/>
    <property type="evidence" value="ECO:0000318"/>
    <property type="project" value="GO_Central"/>
</dbReference>
<accession>A9SHA0</accession>
<dbReference type="SUPFAM" id="SSF56112">
    <property type="entry name" value="Protein kinase-like (PK-like)"/>
    <property type="match status" value="1"/>
</dbReference>
<dbReference type="Gene3D" id="1.10.510.10">
    <property type="entry name" value="Transferase(Phosphotransferase) domain 1"/>
    <property type="match status" value="1"/>
</dbReference>
<proteinExistence type="predicted"/>
<feature type="domain" description="Protein kinase" evidence="1">
    <location>
        <begin position="70"/>
        <end position="337"/>
    </location>
</feature>
<dbReference type="InterPro" id="IPR008271">
    <property type="entry name" value="Ser/Thr_kinase_AS"/>
</dbReference>
<dbReference type="PROSITE" id="PS00108">
    <property type="entry name" value="PROTEIN_KINASE_ST"/>
    <property type="match status" value="1"/>
</dbReference>
<dbReference type="Pfam" id="PF07714">
    <property type="entry name" value="PK_Tyr_Ser-Thr"/>
    <property type="match status" value="1"/>
</dbReference>
<dbReference type="Proteomes" id="UP000006727">
    <property type="component" value="Chromosome 14"/>
</dbReference>
<reference evidence="2 4" key="1">
    <citation type="journal article" date="2008" name="Science">
        <title>The Physcomitrella genome reveals evolutionary insights into the conquest of land by plants.</title>
        <authorList>
            <person name="Rensing S."/>
            <person name="Lang D."/>
            <person name="Zimmer A."/>
            <person name="Terry A."/>
            <person name="Salamov A."/>
            <person name="Shapiro H."/>
            <person name="Nishiyama T."/>
            <person name="Perroud P.-F."/>
            <person name="Lindquist E."/>
            <person name="Kamisugi Y."/>
            <person name="Tanahashi T."/>
            <person name="Sakakibara K."/>
            <person name="Fujita T."/>
            <person name="Oishi K."/>
            <person name="Shin-I T."/>
            <person name="Kuroki Y."/>
            <person name="Toyoda A."/>
            <person name="Suzuki Y."/>
            <person name="Hashimoto A."/>
            <person name="Yamaguchi K."/>
            <person name="Sugano A."/>
            <person name="Kohara Y."/>
            <person name="Fujiyama A."/>
            <person name="Anterola A."/>
            <person name="Aoki S."/>
            <person name="Ashton N."/>
            <person name="Barbazuk W.B."/>
            <person name="Barker E."/>
            <person name="Bennetzen J."/>
            <person name="Bezanilla M."/>
            <person name="Blankenship R."/>
            <person name="Cho S.H."/>
            <person name="Dutcher S."/>
            <person name="Estelle M."/>
            <person name="Fawcett J.A."/>
            <person name="Gundlach H."/>
            <person name="Hanada K."/>
            <person name="Heyl A."/>
            <person name="Hicks K.A."/>
            <person name="Hugh J."/>
            <person name="Lohr M."/>
            <person name="Mayer K."/>
            <person name="Melkozernov A."/>
            <person name="Murata T."/>
            <person name="Nelson D."/>
            <person name="Pils B."/>
            <person name="Prigge M."/>
            <person name="Reiss B."/>
            <person name="Renner T."/>
            <person name="Rombauts S."/>
            <person name="Rushton P."/>
            <person name="Sanderfoot A."/>
            <person name="Schween G."/>
            <person name="Shiu S.-H."/>
            <person name="Stueber K."/>
            <person name="Theodoulou F.L."/>
            <person name="Tu H."/>
            <person name="Van de Peer Y."/>
            <person name="Verrier P.J."/>
            <person name="Waters E."/>
            <person name="Wood A."/>
            <person name="Yang L."/>
            <person name="Cove D."/>
            <person name="Cuming A."/>
            <person name="Hasebe M."/>
            <person name="Lucas S."/>
            <person name="Mishler D.B."/>
            <person name="Reski R."/>
            <person name="Grigoriev I."/>
            <person name="Quatrano R.S."/>
            <person name="Boore J.L."/>
        </authorList>
    </citation>
    <scope>NUCLEOTIDE SEQUENCE [LARGE SCALE GENOMIC DNA]</scope>
    <source>
        <strain evidence="3 4">cv. Gransden 2004</strain>
    </source>
</reference>
<reference evidence="2 4" key="2">
    <citation type="journal article" date="2018" name="Plant J.">
        <title>The Physcomitrella patens chromosome-scale assembly reveals moss genome structure and evolution.</title>
        <authorList>
            <person name="Lang D."/>
            <person name="Ullrich K.K."/>
            <person name="Murat F."/>
            <person name="Fuchs J."/>
            <person name="Jenkins J."/>
            <person name="Haas F.B."/>
            <person name="Piednoel M."/>
            <person name="Gundlach H."/>
            <person name="Van Bel M."/>
            <person name="Meyberg R."/>
            <person name="Vives C."/>
            <person name="Morata J."/>
            <person name="Symeonidi A."/>
            <person name="Hiss M."/>
            <person name="Muchero W."/>
            <person name="Kamisugi Y."/>
            <person name="Saleh O."/>
            <person name="Blanc G."/>
            <person name="Decker E.L."/>
            <person name="van Gessel N."/>
            <person name="Grimwood J."/>
            <person name="Hayes R.D."/>
            <person name="Graham S.W."/>
            <person name="Gunter L.E."/>
            <person name="McDaniel S.F."/>
            <person name="Hoernstein S.N.W."/>
            <person name="Larsson A."/>
            <person name="Li F.W."/>
            <person name="Perroud P.F."/>
            <person name="Phillips J."/>
            <person name="Ranjan P."/>
            <person name="Rokshar D.S."/>
            <person name="Rothfels C.J."/>
            <person name="Schneider L."/>
            <person name="Shu S."/>
            <person name="Stevenson D.W."/>
            <person name="Thummler F."/>
            <person name="Tillich M."/>
            <person name="Villarreal Aguilar J.C."/>
            <person name="Widiez T."/>
            <person name="Wong G.K."/>
            <person name="Wymore A."/>
            <person name="Zhang Y."/>
            <person name="Zimmer A.D."/>
            <person name="Quatrano R.S."/>
            <person name="Mayer K.F.X."/>
            <person name="Goodstein D."/>
            <person name="Casacuberta J.M."/>
            <person name="Vandepoele K."/>
            <person name="Reski R."/>
            <person name="Cuming A.C."/>
            <person name="Tuskan G.A."/>
            <person name="Maumus F."/>
            <person name="Salse J."/>
            <person name="Schmutz J."/>
            <person name="Rensing S.A."/>
        </authorList>
    </citation>
    <scope>NUCLEOTIDE SEQUENCE [LARGE SCALE GENOMIC DNA]</scope>
    <source>
        <strain evidence="3 4">cv. Gransden 2004</strain>
    </source>
</reference>
<dbReference type="GeneID" id="112291257"/>
<keyword evidence="4" id="KW-1185">Reference proteome</keyword>
<dbReference type="AlphaFoldDB" id="A9SHA0"/>
<evidence type="ECO:0000313" key="3">
    <source>
        <dbReference type="EnsemblPlants" id="PAC:32962283.CDS.1"/>
    </source>
</evidence>
<dbReference type="eggNOG" id="KOG0192">
    <property type="taxonomic scope" value="Eukaryota"/>
</dbReference>
<sequence length="359" mass="40560">MIHESSYQSCAKGELSSLYVEFKTAFTEQYHWTELQPGSPDHGNLTTDKLAKLKQRWGSSLVSVAYGSMLTLGERIGEGSQAVIYEALLGNRPCGLIAKVFKEPLLVVQSQWPANIFELEGVCKYITRVFGGALLNDGRYAFLMLKFEGDLRKVINENIVRNNGGKPFNLDEALHYMIRIASGMKTLHSKNILHRDLKAANVLVWSHPDKHACAVDVRDKFYCAVSDFETSIGVLGTAFWRPPEMLQALQDGHLSEFEITTKVDVYGFAMTCYEILTGQVPFKDNFVTDYNLVINGQRPELPNVCAKLRGLLGRCWHQDPTKRPEFSEIVHLVGEIMTTELNIPKHKVEWIAKARPDYM</sequence>
<reference evidence="3" key="3">
    <citation type="submission" date="2020-12" db="UniProtKB">
        <authorList>
            <consortium name="EnsemblPlants"/>
        </authorList>
    </citation>
    <scope>IDENTIFICATION</scope>
</reference>